<proteinExistence type="predicted"/>
<gene>
    <name evidence="1" type="ORF">ASZ90_007613</name>
</gene>
<comment type="caution">
    <text evidence="1">The sequence shown here is derived from an EMBL/GenBank/DDBJ whole genome shotgun (WGS) entry which is preliminary data.</text>
</comment>
<dbReference type="EMBL" id="LNQE01000951">
    <property type="protein sequence ID" value="KUG22623.1"/>
    <property type="molecule type" value="Genomic_DNA"/>
</dbReference>
<reference evidence="1" key="1">
    <citation type="journal article" date="2015" name="Proc. Natl. Acad. Sci. U.S.A.">
        <title>Networks of energetic and metabolic interactions define dynamics in microbial communities.</title>
        <authorList>
            <person name="Embree M."/>
            <person name="Liu J.K."/>
            <person name="Al-Bassam M.M."/>
            <person name="Zengler K."/>
        </authorList>
    </citation>
    <scope>NUCLEOTIDE SEQUENCE</scope>
</reference>
<sequence length="70" mass="7797">MNDFVRDFQEQGISDIWKEAQKSAPSDKCIDFAIRAGIAEGQPAAEIDSIIDLAKSQQKEIGRLRCDAKE</sequence>
<dbReference type="AlphaFoldDB" id="A0A0W8FNX1"/>
<evidence type="ECO:0000313" key="1">
    <source>
        <dbReference type="EMBL" id="KUG22623.1"/>
    </source>
</evidence>
<protein>
    <submittedName>
        <fullName evidence="1">Uncharacterized protein</fullName>
    </submittedName>
</protein>
<organism evidence="1">
    <name type="scientific">hydrocarbon metagenome</name>
    <dbReference type="NCBI Taxonomy" id="938273"/>
    <lineage>
        <taxon>unclassified sequences</taxon>
        <taxon>metagenomes</taxon>
        <taxon>ecological metagenomes</taxon>
    </lineage>
</organism>
<name>A0A0W8FNX1_9ZZZZ</name>
<accession>A0A0W8FNX1</accession>